<dbReference type="SUPFAM" id="SSF54747">
    <property type="entry name" value="Ribosomal L11/L12e N-terminal domain"/>
    <property type="match status" value="1"/>
</dbReference>
<keyword evidence="2 4" id="KW-0689">Ribosomal protein</keyword>
<dbReference type="GeneID" id="32891794"/>
<organism evidence="4">
    <name type="scientific">Pharyngomonas kirbyi</name>
    <dbReference type="NCBI Taxonomy" id="63601"/>
    <lineage>
        <taxon>Eukaryota</taxon>
        <taxon>Discoba</taxon>
        <taxon>Heterolobosea</taxon>
        <taxon>Pharyngomonada</taxon>
        <taxon>Pharyngomonas</taxon>
    </lineage>
</organism>
<name>A0A1W6R284_9EUKA</name>
<dbReference type="InterPro" id="IPR036796">
    <property type="entry name" value="Ribosomal_uL11_N_sf"/>
</dbReference>
<gene>
    <name evidence="4" type="primary">rpl11</name>
</gene>
<keyword evidence="4" id="KW-0496">Mitochondrion</keyword>
<comment type="similarity">
    <text evidence="1">Belongs to the universal ribosomal protein uL11 family.</text>
</comment>
<evidence type="ECO:0000313" key="4">
    <source>
        <dbReference type="EMBL" id="ARO47990.1"/>
    </source>
</evidence>
<accession>A0A1W6R284</accession>
<keyword evidence="3" id="KW-0687">Ribonucleoprotein</keyword>
<dbReference type="GO" id="GO:0005840">
    <property type="term" value="C:ribosome"/>
    <property type="evidence" value="ECO:0007669"/>
    <property type="project" value="UniProtKB-KW"/>
</dbReference>
<geneLocation type="mitochondrion" evidence="4"/>
<evidence type="ECO:0000256" key="2">
    <source>
        <dbReference type="ARBA" id="ARBA00022980"/>
    </source>
</evidence>
<sequence length="149" mass="17261">MDWVAPKSLLELISINEYHKFVLVKFQIKIGYPLTSQSNINAIIGPYGVNIVNLQKKLEPLNEVFEPGTLIPVFLKVYDFDKYAVMVKSPYVRSLMRSLEGDSNFLSCYLVYELARKKSKDLNLIHIKESSLYYSMIGYFKSGNKSIYW</sequence>
<protein>
    <submittedName>
        <fullName evidence="4">Ribosomal protein L11</fullName>
    </submittedName>
</protein>
<reference evidence="4" key="1">
    <citation type="journal article" date="2017" name="Genome Biol. Evol.">
        <title>Mitochondrial Genome Evolution and a Novel RNA Editing System in Deep-Branching Heteroloboseids.</title>
        <authorList>
            <person name="Yang J."/>
            <person name="Harding T."/>
            <person name="Kamikawa R."/>
            <person name="Simpson A.G.B."/>
            <person name="Roger A.J."/>
        </authorList>
    </citation>
    <scope>NUCLEOTIDE SEQUENCE</scope>
    <source>
        <strain evidence="4">AS12B</strain>
    </source>
</reference>
<evidence type="ECO:0000256" key="1">
    <source>
        <dbReference type="ARBA" id="ARBA00010537"/>
    </source>
</evidence>
<proteinExistence type="inferred from homology"/>
<dbReference type="GO" id="GO:1990904">
    <property type="term" value="C:ribonucleoprotein complex"/>
    <property type="evidence" value="ECO:0007669"/>
    <property type="project" value="UniProtKB-KW"/>
</dbReference>
<dbReference type="RefSeq" id="YP_009370824.1">
    <property type="nucleotide sequence ID" value="NC_034798.1"/>
</dbReference>
<dbReference type="EMBL" id="KX891215">
    <property type="protein sequence ID" value="ARO47990.1"/>
    <property type="molecule type" value="Genomic_DNA"/>
</dbReference>
<dbReference type="AlphaFoldDB" id="A0A1W6R284"/>
<evidence type="ECO:0000256" key="3">
    <source>
        <dbReference type="ARBA" id="ARBA00023274"/>
    </source>
</evidence>